<dbReference type="InterPro" id="IPR024185">
    <property type="entry name" value="FTHF_cligase-like_sf"/>
</dbReference>
<dbReference type="InterPro" id="IPR002698">
    <property type="entry name" value="FTHF_cligase"/>
</dbReference>
<reference evidence="7" key="1">
    <citation type="submission" date="2017-06" db="EMBL/GenBank/DDBJ databases">
        <title>Whole genome sequence of Laribacter hongkongensis LHGZ1.</title>
        <authorList>
            <person name="Chen D."/>
            <person name="Wu H."/>
            <person name="Chen J."/>
        </authorList>
    </citation>
    <scope>NUCLEOTIDE SEQUENCE [LARGE SCALE GENOMIC DNA]</scope>
    <source>
        <strain evidence="7">LHGZ1</strain>
    </source>
</reference>
<dbReference type="Pfam" id="PF01812">
    <property type="entry name" value="5-FTHF_cyc-lig"/>
    <property type="match status" value="1"/>
</dbReference>
<dbReference type="SUPFAM" id="SSF100950">
    <property type="entry name" value="NagB/RpiA/CoA transferase-like"/>
    <property type="match status" value="1"/>
</dbReference>
<dbReference type="GO" id="GO:0030272">
    <property type="term" value="F:5-formyltetrahydrofolate cyclo-ligase activity"/>
    <property type="evidence" value="ECO:0007669"/>
    <property type="project" value="UniProtKB-EC"/>
</dbReference>
<dbReference type="EMBL" id="CP022115">
    <property type="protein sequence ID" value="ASJ26281.1"/>
    <property type="molecule type" value="Genomic_DNA"/>
</dbReference>
<dbReference type="NCBIfam" id="TIGR02727">
    <property type="entry name" value="MTHFS_bact"/>
    <property type="match status" value="1"/>
</dbReference>
<evidence type="ECO:0000256" key="1">
    <source>
        <dbReference type="ARBA" id="ARBA00010638"/>
    </source>
</evidence>
<sequence length="193" mass="21935">MNSPTELKRALRRVLRQRRQALSPAERRLAARRVAVQVQRFLRPGRRVALYMAAGSELSLQPLLQRARKRRCHVFVPVVPRRGRRLGFVELTEATRWRVSRLGIREPLGRGVTARQLDLVCLPLVGFDDDGFRLGQGGGYYDTTLAPLAKAARRPWLLGCAFACQRVDAVPREAHDQPLDGVLTEAGRWPRQR</sequence>
<dbReference type="OrthoDB" id="9801938at2"/>
<dbReference type="PIRSF" id="PIRSF006806">
    <property type="entry name" value="FTHF_cligase"/>
    <property type="match status" value="1"/>
</dbReference>
<evidence type="ECO:0000256" key="2">
    <source>
        <dbReference type="ARBA" id="ARBA00022741"/>
    </source>
</evidence>
<dbReference type="GO" id="GO:0046872">
    <property type="term" value="F:metal ion binding"/>
    <property type="evidence" value="ECO:0007669"/>
    <property type="project" value="UniProtKB-KW"/>
</dbReference>
<dbReference type="InterPro" id="IPR037171">
    <property type="entry name" value="NagB/RpiA_transferase-like"/>
</dbReference>
<dbReference type="EC" id="6.3.3.2" evidence="5"/>
<comment type="cofactor">
    <cofactor evidence="5">
        <name>Mg(2+)</name>
        <dbReference type="ChEBI" id="CHEBI:18420"/>
    </cofactor>
</comment>
<keyword evidence="6" id="KW-0436">Ligase</keyword>
<dbReference type="Proteomes" id="UP000197424">
    <property type="component" value="Chromosome"/>
</dbReference>
<dbReference type="GO" id="GO:0009396">
    <property type="term" value="P:folic acid-containing compound biosynthetic process"/>
    <property type="evidence" value="ECO:0007669"/>
    <property type="project" value="TreeGrafter"/>
</dbReference>
<dbReference type="PANTHER" id="PTHR23407:SF1">
    <property type="entry name" value="5-FORMYLTETRAHYDROFOLATE CYCLO-LIGASE"/>
    <property type="match status" value="1"/>
</dbReference>
<keyword evidence="5" id="KW-0479">Metal-binding</keyword>
<comment type="catalytic activity">
    <reaction evidence="5">
        <text>(6S)-5-formyl-5,6,7,8-tetrahydrofolate + ATP = (6R)-5,10-methenyltetrahydrofolate + ADP + phosphate</text>
        <dbReference type="Rhea" id="RHEA:10488"/>
        <dbReference type="ChEBI" id="CHEBI:30616"/>
        <dbReference type="ChEBI" id="CHEBI:43474"/>
        <dbReference type="ChEBI" id="CHEBI:57455"/>
        <dbReference type="ChEBI" id="CHEBI:57457"/>
        <dbReference type="ChEBI" id="CHEBI:456216"/>
        <dbReference type="EC" id="6.3.3.2"/>
    </reaction>
</comment>
<dbReference type="GO" id="GO:0035999">
    <property type="term" value="P:tetrahydrofolate interconversion"/>
    <property type="evidence" value="ECO:0007669"/>
    <property type="project" value="TreeGrafter"/>
</dbReference>
<proteinExistence type="inferred from homology"/>
<evidence type="ECO:0000256" key="4">
    <source>
        <dbReference type="PIRSR" id="PIRSR006806-1"/>
    </source>
</evidence>
<gene>
    <name evidence="6" type="ORF">LHGZ1_3450</name>
</gene>
<keyword evidence="2 4" id="KW-0547">Nucleotide-binding</keyword>
<feature type="binding site" evidence="4">
    <location>
        <begin position="8"/>
        <end position="12"/>
    </location>
    <ligand>
        <name>ATP</name>
        <dbReference type="ChEBI" id="CHEBI:30616"/>
    </ligand>
</feature>
<dbReference type="PANTHER" id="PTHR23407">
    <property type="entry name" value="ATPASE INHIBITOR/5-FORMYLTETRAHYDROFOLATE CYCLO-LIGASE"/>
    <property type="match status" value="1"/>
</dbReference>
<organism evidence="6 7">
    <name type="scientific">Laribacter hongkongensis</name>
    <dbReference type="NCBI Taxonomy" id="168471"/>
    <lineage>
        <taxon>Bacteria</taxon>
        <taxon>Pseudomonadati</taxon>
        <taxon>Pseudomonadota</taxon>
        <taxon>Betaproteobacteria</taxon>
        <taxon>Neisseriales</taxon>
        <taxon>Aquaspirillaceae</taxon>
        <taxon>Laribacter</taxon>
    </lineage>
</organism>
<feature type="binding site" evidence="4">
    <location>
        <begin position="133"/>
        <end position="141"/>
    </location>
    <ligand>
        <name>ATP</name>
        <dbReference type="ChEBI" id="CHEBI:30616"/>
    </ligand>
</feature>
<name>A0A248LPA3_9NEIS</name>
<keyword evidence="5" id="KW-0460">Magnesium</keyword>
<feature type="binding site" evidence="4">
    <location>
        <position position="52"/>
    </location>
    <ligand>
        <name>substrate</name>
    </ligand>
</feature>
<protein>
    <recommendedName>
        <fullName evidence="5">5-formyltetrahydrofolate cyclo-ligase</fullName>
        <ecNumber evidence="5">6.3.3.2</ecNumber>
    </recommendedName>
</protein>
<evidence type="ECO:0000256" key="5">
    <source>
        <dbReference type="RuleBase" id="RU361279"/>
    </source>
</evidence>
<evidence type="ECO:0000256" key="3">
    <source>
        <dbReference type="ARBA" id="ARBA00022840"/>
    </source>
</evidence>
<accession>A0A248LPA3</accession>
<feature type="binding site" evidence="4">
    <location>
        <position position="57"/>
    </location>
    <ligand>
        <name>substrate</name>
    </ligand>
</feature>
<dbReference type="AlphaFoldDB" id="A0A248LPA3"/>
<keyword evidence="3 4" id="KW-0067">ATP-binding</keyword>
<dbReference type="Gene3D" id="3.40.50.10420">
    <property type="entry name" value="NagB/RpiA/CoA transferase-like"/>
    <property type="match status" value="1"/>
</dbReference>
<dbReference type="GO" id="GO:0005524">
    <property type="term" value="F:ATP binding"/>
    <property type="evidence" value="ECO:0007669"/>
    <property type="project" value="UniProtKB-KW"/>
</dbReference>
<evidence type="ECO:0000313" key="6">
    <source>
        <dbReference type="EMBL" id="ASJ26281.1"/>
    </source>
</evidence>
<evidence type="ECO:0000313" key="7">
    <source>
        <dbReference type="Proteomes" id="UP000197424"/>
    </source>
</evidence>
<dbReference type="RefSeq" id="WP_088861814.1">
    <property type="nucleotide sequence ID" value="NZ_CP022115.1"/>
</dbReference>
<comment type="similarity">
    <text evidence="1 5">Belongs to the 5-formyltetrahydrofolate cyclo-ligase family.</text>
</comment>